<organism evidence="2 3">
    <name type="scientific">Paenibacillus borealis</name>
    <dbReference type="NCBI Taxonomy" id="160799"/>
    <lineage>
        <taxon>Bacteria</taxon>
        <taxon>Bacillati</taxon>
        <taxon>Bacillota</taxon>
        <taxon>Bacilli</taxon>
        <taxon>Bacillales</taxon>
        <taxon>Paenibacillaceae</taxon>
        <taxon>Paenibacillus</taxon>
    </lineage>
</organism>
<name>A0ABX3HBT9_PAEBO</name>
<evidence type="ECO:0000313" key="3">
    <source>
        <dbReference type="Proteomes" id="UP000187412"/>
    </source>
</evidence>
<dbReference type="Pfam" id="PF14285">
    <property type="entry name" value="DUF4367"/>
    <property type="match status" value="1"/>
</dbReference>
<proteinExistence type="predicted"/>
<dbReference type="InterPro" id="IPR025377">
    <property type="entry name" value="DUF4367"/>
</dbReference>
<sequence length="309" mass="34459">MDNGVHKAGSGEWKGSEEYRELLELGQVLAEHDFSRNTYQQAVWSKVRSRAGKVQAGSRRNSSRSFKRPVMIAASLLVAFAVSGAVVKPSFAQEVLSRVLQTINLGHIIANEMDPDQIPEIPEEMKGKIYDKDGHPVVSFAQEIERGQIFTADGELIVDFVDGKPVTQQEQDVLDKEKAAGIFSVKTLAELNKYAAFEVKLPEYLPEGIAFDHGELYTGKDGISSKYVDLIFTSEKKGIKFWMQQSYADHETAYEMSTDGKIEQVKVNGIDAVLMNNKSLDWEADGVLYSLSTQGLDREEIMQIAESIR</sequence>
<protein>
    <recommendedName>
        <fullName evidence="1">DUF4367 domain-containing protein</fullName>
    </recommendedName>
</protein>
<dbReference type="PANTHER" id="PTHR37507:SF2">
    <property type="entry name" value="SPORULATION PROTEIN YDCC"/>
    <property type="match status" value="1"/>
</dbReference>
<reference evidence="2 3" key="1">
    <citation type="submission" date="2016-10" db="EMBL/GenBank/DDBJ databases">
        <title>Paenibacillus species isolates.</title>
        <authorList>
            <person name="Beno S.M."/>
        </authorList>
    </citation>
    <scope>NUCLEOTIDE SEQUENCE [LARGE SCALE GENOMIC DNA]</scope>
    <source>
        <strain evidence="2 3">FSL H7-0744</strain>
    </source>
</reference>
<evidence type="ECO:0000259" key="1">
    <source>
        <dbReference type="Pfam" id="PF14285"/>
    </source>
</evidence>
<accession>A0ABX3HBT9</accession>
<gene>
    <name evidence="2" type="ORF">BSK56_14950</name>
</gene>
<comment type="caution">
    <text evidence="2">The sequence shown here is derived from an EMBL/GenBank/DDBJ whole genome shotgun (WGS) entry which is preliminary data.</text>
</comment>
<feature type="domain" description="DUF4367" evidence="1">
    <location>
        <begin position="202"/>
        <end position="308"/>
    </location>
</feature>
<dbReference type="PANTHER" id="PTHR37507">
    <property type="entry name" value="SPORULATION PROTEIN YDCC"/>
    <property type="match status" value="1"/>
</dbReference>
<dbReference type="Proteomes" id="UP000187412">
    <property type="component" value="Unassembled WGS sequence"/>
</dbReference>
<dbReference type="InterPro" id="IPR052944">
    <property type="entry name" value="Sporulation_related"/>
</dbReference>
<keyword evidence="3" id="KW-1185">Reference proteome</keyword>
<evidence type="ECO:0000313" key="2">
    <source>
        <dbReference type="EMBL" id="OMD47137.1"/>
    </source>
</evidence>
<dbReference type="EMBL" id="MPTB01000017">
    <property type="protein sequence ID" value="OMD47137.1"/>
    <property type="molecule type" value="Genomic_DNA"/>
</dbReference>